<dbReference type="PANTHER" id="PTHR21028">
    <property type="entry name" value="SI:CH211-156B7.4"/>
    <property type="match status" value="1"/>
</dbReference>
<accession>A0A1F6Y4W5</accession>
<reference evidence="2 3" key="1">
    <citation type="journal article" date="2016" name="Nat. Commun.">
        <title>Thousands of microbial genomes shed light on interconnected biogeochemical processes in an aquifer system.</title>
        <authorList>
            <person name="Anantharaman K."/>
            <person name="Brown C.T."/>
            <person name="Hug L.A."/>
            <person name="Sharon I."/>
            <person name="Castelle C.J."/>
            <person name="Probst A.J."/>
            <person name="Thomas B.C."/>
            <person name="Singh A."/>
            <person name="Wilkins M.J."/>
            <person name="Karaoz U."/>
            <person name="Brodie E.L."/>
            <person name="Williams K.H."/>
            <person name="Hubbard S.S."/>
            <person name="Banfield J.F."/>
        </authorList>
    </citation>
    <scope>NUCLEOTIDE SEQUENCE [LARGE SCALE GENOMIC DNA]</scope>
</reference>
<dbReference type="NCBIfam" id="TIGR00318">
    <property type="entry name" value="cyaB"/>
    <property type="match status" value="1"/>
</dbReference>
<sequence>MYEVEVKAYLRDREAVIKKLQDLGCKFGGELHQVDYVFIPQGASYPDFPLGTPALRLRKQNDIYFLTLKIPQSSYQDCIEKEVSIPNGEKMLEILKLIGWNSIPTVEKRRIKTNFQDMEIVLDKVEFLGEFMEVEKIVTSENPKDRTKTQAELFAFLETLGISKEDRVIDGKYDIMLYEIHKKLGVK</sequence>
<dbReference type="CDD" id="cd07890">
    <property type="entry name" value="CYTH-like_AC_IV-like"/>
    <property type="match status" value="1"/>
</dbReference>
<dbReference type="PROSITE" id="PS51707">
    <property type="entry name" value="CYTH"/>
    <property type="match status" value="1"/>
</dbReference>
<comment type="caution">
    <text evidence="2">The sequence shown here is derived from an EMBL/GenBank/DDBJ whole genome shotgun (WGS) entry which is preliminary data.</text>
</comment>
<protein>
    <recommendedName>
        <fullName evidence="1">CYTH domain-containing protein</fullName>
    </recommendedName>
</protein>
<dbReference type="PANTHER" id="PTHR21028:SF2">
    <property type="entry name" value="CYTH DOMAIN-CONTAINING PROTEIN"/>
    <property type="match status" value="1"/>
</dbReference>
<dbReference type="InterPro" id="IPR008173">
    <property type="entry name" value="Adenylyl_cyclase_CyaB"/>
</dbReference>
<evidence type="ECO:0000313" key="3">
    <source>
        <dbReference type="Proteomes" id="UP000177693"/>
    </source>
</evidence>
<dbReference type="EMBL" id="MFVL01000019">
    <property type="protein sequence ID" value="OGJ01421.1"/>
    <property type="molecule type" value="Genomic_DNA"/>
</dbReference>
<dbReference type="Proteomes" id="UP000177693">
    <property type="component" value="Unassembled WGS sequence"/>
</dbReference>
<name>A0A1F6Y4W5_9BACT</name>
<proteinExistence type="predicted"/>
<dbReference type="SUPFAM" id="SSF55154">
    <property type="entry name" value="CYTH-like phosphatases"/>
    <property type="match status" value="1"/>
</dbReference>
<dbReference type="Pfam" id="PF01928">
    <property type="entry name" value="CYTH"/>
    <property type="match status" value="1"/>
</dbReference>
<dbReference type="Gene3D" id="2.40.320.10">
    <property type="entry name" value="Hypothetical Protein Pfu-838710-001"/>
    <property type="match status" value="1"/>
</dbReference>
<evidence type="ECO:0000259" key="1">
    <source>
        <dbReference type="PROSITE" id="PS51707"/>
    </source>
</evidence>
<gene>
    <name evidence="2" type="ORF">A3I23_03630</name>
</gene>
<feature type="domain" description="CYTH" evidence="1">
    <location>
        <begin position="1"/>
        <end position="179"/>
    </location>
</feature>
<dbReference type="AlphaFoldDB" id="A0A1F6Y4W5"/>
<dbReference type="InterPro" id="IPR033469">
    <property type="entry name" value="CYTH-like_dom_sf"/>
</dbReference>
<organism evidence="2 3">
    <name type="scientific">Candidatus Nomurabacteria bacterium RIFCSPLOWO2_02_FULL_40_67</name>
    <dbReference type="NCBI Taxonomy" id="1801787"/>
    <lineage>
        <taxon>Bacteria</taxon>
        <taxon>Candidatus Nomuraibacteriota</taxon>
    </lineage>
</organism>
<dbReference type="SMART" id="SM01118">
    <property type="entry name" value="CYTH"/>
    <property type="match status" value="1"/>
</dbReference>
<evidence type="ECO:0000313" key="2">
    <source>
        <dbReference type="EMBL" id="OGJ01421.1"/>
    </source>
</evidence>
<dbReference type="InterPro" id="IPR023577">
    <property type="entry name" value="CYTH_domain"/>
</dbReference>